<accession>A0A7R9FYH2</accession>
<sequence>MQGRRGTIYHVPDTLGGNIAELQIRKKYSSSRYFYTLPAIIKVIVIVMLMAAAGVFLSTSPCDGSKTWYTWLYPSGTLAAVSLSFLMYVLFVLGLAEDNPKPWVLVVSIIQIYTHAAHTRDTLGNIGRADVGLTLVEAVGVMVVAIMTMLECSGSDPKRAILGPLGLVCAAVLVVSAAASYIMWGRRDEEVTTPVRDSRSDMPGDNPPEHRKSVFI</sequence>
<feature type="transmembrane region" description="Helical" evidence="2">
    <location>
        <begin position="162"/>
        <end position="184"/>
    </location>
</feature>
<dbReference type="AlphaFoldDB" id="A0A7R9FYH2"/>
<protein>
    <submittedName>
        <fullName evidence="3">Uncharacterized protein</fullName>
    </submittedName>
</protein>
<evidence type="ECO:0000256" key="1">
    <source>
        <dbReference type="SAM" id="MobiDB-lite"/>
    </source>
</evidence>
<organism evidence="3">
    <name type="scientific">Timema shepardi</name>
    <name type="common">Walking stick</name>
    <dbReference type="NCBI Taxonomy" id="629360"/>
    <lineage>
        <taxon>Eukaryota</taxon>
        <taxon>Metazoa</taxon>
        <taxon>Ecdysozoa</taxon>
        <taxon>Arthropoda</taxon>
        <taxon>Hexapoda</taxon>
        <taxon>Insecta</taxon>
        <taxon>Pterygota</taxon>
        <taxon>Neoptera</taxon>
        <taxon>Polyneoptera</taxon>
        <taxon>Phasmatodea</taxon>
        <taxon>Timematodea</taxon>
        <taxon>Timematoidea</taxon>
        <taxon>Timematidae</taxon>
        <taxon>Timema</taxon>
    </lineage>
</organism>
<keyword evidence="2" id="KW-0812">Transmembrane</keyword>
<evidence type="ECO:0000313" key="3">
    <source>
        <dbReference type="EMBL" id="CAD7260151.1"/>
    </source>
</evidence>
<proteinExistence type="predicted"/>
<feature type="transmembrane region" description="Helical" evidence="2">
    <location>
        <begin position="77"/>
        <end position="96"/>
    </location>
</feature>
<feature type="transmembrane region" description="Helical" evidence="2">
    <location>
        <begin position="131"/>
        <end position="150"/>
    </location>
</feature>
<feature type="region of interest" description="Disordered" evidence="1">
    <location>
        <begin position="192"/>
        <end position="216"/>
    </location>
</feature>
<reference evidence="3" key="1">
    <citation type="submission" date="2020-11" db="EMBL/GenBank/DDBJ databases">
        <authorList>
            <person name="Tran Van P."/>
        </authorList>
    </citation>
    <scope>NUCLEOTIDE SEQUENCE</scope>
</reference>
<keyword evidence="2" id="KW-1133">Transmembrane helix</keyword>
<feature type="transmembrane region" description="Helical" evidence="2">
    <location>
        <begin position="33"/>
        <end position="57"/>
    </location>
</feature>
<name>A0A7R9FYH2_TIMSH</name>
<evidence type="ECO:0000256" key="2">
    <source>
        <dbReference type="SAM" id="Phobius"/>
    </source>
</evidence>
<keyword evidence="2" id="KW-0472">Membrane</keyword>
<dbReference type="EMBL" id="OC001539">
    <property type="protein sequence ID" value="CAD7260151.1"/>
    <property type="molecule type" value="Genomic_DNA"/>
</dbReference>
<gene>
    <name evidence="3" type="ORF">TSIB3V08_LOCUS4335</name>
</gene>